<keyword evidence="1" id="KW-0732">Signal</keyword>
<dbReference type="AlphaFoldDB" id="A0A5R8KL54"/>
<dbReference type="PANTHER" id="PTHR34512:SF30">
    <property type="entry name" value="OUTER MEMBRANE PROTEIN ASSEMBLY FACTOR BAMB"/>
    <property type="match status" value="1"/>
</dbReference>
<dbReference type="InterPro" id="IPR018391">
    <property type="entry name" value="PQQ_b-propeller_rpt"/>
</dbReference>
<proteinExistence type="predicted"/>
<dbReference type="Gene3D" id="2.40.10.480">
    <property type="match status" value="1"/>
</dbReference>
<gene>
    <name evidence="3" type="ORF">FEM03_03305</name>
</gene>
<accession>A0A5R8KL54</accession>
<dbReference type="Pfam" id="PF13360">
    <property type="entry name" value="PQQ_2"/>
    <property type="match status" value="1"/>
</dbReference>
<dbReference type="InterPro" id="IPR015943">
    <property type="entry name" value="WD40/YVTN_repeat-like_dom_sf"/>
</dbReference>
<dbReference type="PANTHER" id="PTHR34512">
    <property type="entry name" value="CELL SURFACE PROTEIN"/>
    <property type="match status" value="1"/>
</dbReference>
<evidence type="ECO:0000313" key="4">
    <source>
        <dbReference type="Proteomes" id="UP000306196"/>
    </source>
</evidence>
<dbReference type="InterPro" id="IPR011047">
    <property type="entry name" value="Quinoprotein_ADH-like_sf"/>
</dbReference>
<protein>
    <submittedName>
        <fullName evidence="3">Alcohol dehydrogenase</fullName>
    </submittedName>
</protein>
<dbReference type="SMART" id="SM00564">
    <property type="entry name" value="PQQ"/>
    <property type="match status" value="3"/>
</dbReference>
<feature type="chain" id="PRO_5024270990" evidence="1">
    <location>
        <begin position="20"/>
        <end position="400"/>
    </location>
</feature>
<dbReference type="SUPFAM" id="SSF50998">
    <property type="entry name" value="Quinoprotein alcohol dehydrogenase-like"/>
    <property type="match status" value="1"/>
</dbReference>
<organism evidence="3 4">
    <name type="scientific">Phragmitibacter flavus</name>
    <dbReference type="NCBI Taxonomy" id="2576071"/>
    <lineage>
        <taxon>Bacteria</taxon>
        <taxon>Pseudomonadati</taxon>
        <taxon>Verrucomicrobiota</taxon>
        <taxon>Verrucomicrobiia</taxon>
        <taxon>Verrucomicrobiales</taxon>
        <taxon>Verrucomicrobiaceae</taxon>
        <taxon>Phragmitibacter</taxon>
    </lineage>
</organism>
<dbReference type="Proteomes" id="UP000306196">
    <property type="component" value="Unassembled WGS sequence"/>
</dbReference>
<evidence type="ECO:0000259" key="2">
    <source>
        <dbReference type="Pfam" id="PF13360"/>
    </source>
</evidence>
<dbReference type="Gene3D" id="2.130.10.10">
    <property type="entry name" value="YVTN repeat-like/Quinoprotein amine dehydrogenase"/>
    <property type="match status" value="1"/>
</dbReference>
<dbReference type="OrthoDB" id="179188at2"/>
<dbReference type="InterPro" id="IPR002372">
    <property type="entry name" value="PQQ_rpt_dom"/>
</dbReference>
<dbReference type="RefSeq" id="WP_138084755.1">
    <property type="nucleotide sequence ID" value="NZ_VAUV01000002.1"/>
</dbReference>
<reference evidence="3 4" key="1">
    <citation type="submission" date="2019-05" db="EMBL/GenBank/DDBJ databases">
        <title>Verrucobacter flavum gen. nov., sp. nov. a new member of the family Verrucomicrobiaceae.</title>
        <authorList>
            <person name="Szuroczki S."/>
            <person name="Abbaszade G."/>
            <person name="Szabo A."/>
            <person name="Felfoldi T."/>
            <person name="Schumann P."/>
            <person name="Boka K."/>
            <person name="Keki Z."/>
            <person name="Toumi M."/>
            <person name="Toth E."/>
        </authorList>
    </citation>
    <scope>NUCLEOTIDE SEQUENCE [LARGE SCALE GENOMIC DNA]</scope>
    <source>
        <strain evidence="3 4">MG-N-17</strain>
    </source>
</reference>
<evidence type="ECO:0000313" key="3">
    <source>
        <dbReference type="EMBL" id="TLD72399.1"/>
    </source>
</evidence>
<feature type="signal peptide" evidence="1">
    <location>
        <begin position="1"/>
        <end position="19"/>
    </location>
</feature>
<name>A0A5R8KL54_9BACT</name>
<sequence length="400" mass="42847">MMKTCVAFLLLLSASMSQAADWPQWRGPDRDGISKETGIVDQFGASGPKVLWEAKVGLGFSSFVAGGGKVYATGHADGKDTVFCFDVSNGKELWKYSYPAELGDKYFEGGTTGTPTLAGGKLYHLSRWGDLISFDATTGGVVWQKNIYTETGLELPEWGFSGAPLVSEDLLILNVGEAGVAVKLSDGSVVWKSEGGKAGYSTPYPYEQDGKSLVVFGTAKGYVAVEAKTGKRVWDFRWNTSYGVNAADPILHNGYAFISSGYNKGAAMLKLGGAEPQEIWTTREMRTQMNAAILVGEHLYGVDGNEGKDAGLKCLDFKTGKPVWEEQSIGHGAVMVADGKLIGLSEKGQLFIAPVTTKGFEPSARAQVLDGKCWSVPVLSNGLLFVRNATGTVKCVDLRK</sequence>
<keyword evidence="4" id="KW-1185">Reference proteome</keyword>
<feature type="domain" description="Pyrrolo-quinoline quinone repeat" evidence="2">
    <location>
        <begin position="111"/>
        <end position="325"/>
    </location>
</feature>
<dbReference type="EMBL" id="VAUV01000002">
    <property type="protein sequence ID" value="TLD72399.1"/>
    <property type="molecule type" value="Genomic_DNA"/>
</dbReference>
<evidence type="ECO:0000256" key="1">
    <source>
        <dbReference type="SAM" id="SignalP"/>
    </source>
</evidence>
<comment type="caution">
    <text evidence="3">The sequence shown here is derived from an EMBL/GenBank/DDBJ whole genome shotgun (WGS) entry which is preliminary data.</text>
</comment>